<dbReference type="InterPro" id="IPR011037">
    <property type="entry name" value="Pyrv_Knase-like_insert_dom_sf"/>
</dbReference>
<organism evidence="2 3">
    <name type="scientific">Candidatus Nitrosocosmicus arcticus</name>
    <dbReference type="NCBI Taxonomy" id="2035267"/>
    <lineage>
        <taxon>Archaea</taxon>
        <taxon>Nitrososphaerota</taxon>
        <taxon>Nitrososphaeria</taxon>
        <taxon>Nitrososphaerales</taxon>
        <taxon>Nitrososphaeraceae</taxon>
        <taxon>Candidatus Nitrosocosmicus</taxon>
    </lineage>
</organism>
<feature type="domain" description="MOSC" evidence="1">
    <location>
        <begin position="29"/>
        <end position="164"/>
    </location>
</feature>
<dbReference type="Proteomes" id="UP000315289">
    <property type="component" value="Unassembled WGS sequence"/>
</dbReference>
<protein>
    <submittedName>
        <fullName evidence="2">MOSC domain containing protein</fullName>
    </submittedName>
</protein>
<dbReference type="InterPro" id="IPR005302">
    <property type="entry name" value="MoCF_Sase_C"/>
</dbReference>
<evidence type="ECO:0000259" key="1">
    <source>
        <dbReference type="PROSITE" id="PS51340"/>
    </source>
</evidence>
<dbReference type="GO" id="GO:0003824">
    <property type="term" value="F:catalytic activity"/>
    <property type="evidence" value="ECO:0007669"/>
    <property type="project" value="InterPro"/>
</dbReference>
<dbReference type="PANTHER" id="PTHR30212">
    <property type="entry name" value="PROTEIN YIIM"/>
    <property type="match status" value="1"/>
</dbReference>
<gene>
    <name evidence="2" type="ORF">NARC_30006</name>
</gene>
<name>A0A557SXG7_9ARCH</name>
<dbReference type="AlphaFoldDB" id="A0A557SXG7"/>
<dbReference type="GO" id="GO:0030151">
    <property type="term" value="F:molybdenum ion binding"/>
    <property type="evidence" value="ECO:0007669"/>
    <property type="project" value="InterPro"/>
</dbReference>
<reference evidence="2 3" key="1">
    <citation type="journal article" date="2019" name="Front. Microbiol.">
        <title>Ammonia Oxidation by the Arctic Terrestrial Thaumarchaeote Candidatus Nitrosocosmicus arcticus Is Stimulated by Increasing Temperatures.</title>
        <authorList>
            <person name="Alves R.J.E."/>
            <person name="Kerou M."/>
            <person name="Zappe A."/>
            <person name="Bittner R."/>
            <person name="Abby S.S."/>
            <person name="Schmidt H.A."/>
            <person name="Pfeifer K."/>
            <person name="Schleper C."/>
        </authorList>
    </citation>
    <scope>NUCLEOTIDE SEQUENCE [LARGE SCALE GENOMIC DNA]</scope>
    <source>
        <strain evidence="2 3">Kfb</strain>
    </source>
</reference>
<evidence type="ECO:0000313" key="2">
    <source>
        <dbReference type="EMBL" id="TVP41292.1"/>
    </source>
</evidence>
<dbReference type="PROSITE" id="PS51340">
    <property type="entry name" value="MOSC"/>
    <property type="match status" value="1"/>
</dbReference>
<dbReference type="PANTHER" id="PTHR30212:SF2">
    <property type="entry name" value="PROTEIN YIIM"/>
    <property type="match status" value="1"/>
</dbReference>
<dbReference type="Gene3D" id="2.40.33.20">
    <property type="entry name" value="PK beta-barrel domain-like"/>
    <property type="match status" value="1"/>
</dbReference>
<dbReference type="RefSeq" id="WP_222424763.1">
    <property type="nucleotide sequence ID" value="NZ_ML675579.1"/>
</dbReference>
<dbReference type="GO" id="GO:0030170">
    <property type="term" value="F:pyridoxal phosphate binding"/>
    <property type="evidence" value="ECO:0007669"/>
    <property type="project" value="InterPro"/>
</dbReference>
<sequence length="220" mass="25506">MMKVISVNVGLPRQISYEKRQVVTSIFKKPVEGRVKVTTLNLDGDAQADLSVHGGFDKAVYSYSKEHYKYWKEVHPTIDMPFGMFGENLTTQGLNEDVVNIGDQYQIGSSRLIVTQPRMPCYKLGIKFGRMDILKKFVNSQRPGIYYKVLEEGELGKGDKIKLLYRDENNITINDIVRLYINDYKDDENVSKMKRATKLKFLPKPWRIYFSQKIAQLHKN</sequence>
<evidence type="ECO:0000313" key="3">
    <source>
        <dbReference type="Proteomes" id="UP000315289"/>
    </source>
</evidence>
<accession>A0A557SXG7</accession>
<dbReference type="EMBL" id="VOAH01000003">
    <property type="protein sequence ID" value="TVP41292.1"/>
    <property type="molecule type" value="Genomic_DNA"/>
</dbReference>
<keyword evidence="3" id="KW-1185">Reference proteome</keyword>
<proteinExistence type="predicted"/>
<dbReference type="Pfam" id="PF03473">
    <property type="entry name" value="MOSC"/>
    <property type="match status" value="1"/>
</dbReference>
<dbReference type="InterPro" id="IPR052353">
    <property type="entry name" value="Benzoxazolinone_Detox_Enz"/>
</dbReference>
<comment type="caution">
    <text evidence="2">The sequence shown here is derived from an EMBL/GenBank/DDBJ whole genome shotgun (WGS) entry which is preliminary data.</text>
</comment>
<dbReference type="SUPFAM" id="SSF50800">
    <property type="entry name" value="PK beta-barrel domain-like"/>
    <property type="match status" value="1"/>
</dbReference>